<dbReference type="AlphaFoldDB" id="A0A2S0HZS4"/>
<gene>
    <name evidence="3" type="ORF">C5O00_13510</name>
</gene>
<evidence type="ECO:0000256" key="1">
    <source>
        <dbReference type="ARBA" id="ARBA00022729"/>
    </source>
</evidence>
<proteinExistence type="predicted"/>
<feature type="chain" id="PRO_5015752091" evidence="2">
    <location>
        <begin position="19"/>
        <end position="149"/>
    </location>
</feature>
<dbReference type="InterPro" id="IPR036249">
    <property type="entry name" value="Thioredoxin-like_sf"/>
</dbReference>
<evidence type="ECO:0000256" key="2">
    <source>
        <dbReference type="SAM" id="SignalP"/>
    </source>
</evidence>
<accession>A0A2S0HZS4</accession>
<dbReference type="SUPFAM" id="SSF52833">
    <property type="entry name" value="Thioredoxin-like"/>
    <property type="match status" value="1"/>
</dbReference>
<dbReference type="Gene3D" id="3.40.30.10">
    <property type="entry name" value="Glutaredoxin"/>
    <property type="match status" value="1"/>
</dbReference>
<reference evidence="3 4" key="1">
    <citation type="submission" date="2018-02" db="EMBL/GenBank/DDBJ databases">
        <title>Genomic analysis of the strain RR4-38 isolated from a seawater recirculating aquaculture system.</title>
        <authorList>
            <person name="Kim Y.-S."/>
            <person name="Jang Y.H."/>
            <person name="Kim K.-H."/>
        </authorList>
    </citation>
    <scope>NUCLEOTIDE SEQUENCE [LARGE SCALE GENOMIC DNA]</scope>
    <source>
        <strain evidence="3 4">RR4-38</strain>
    </source>
</reference>
<protein>
    <submittedName>
        <fullName evidence="3">Thioredoxin family protein</fullName>
    </submittedName>
</protein>
<keyword evidence="1 2" id="KW-0732">Signal</keyword>
<dbReference type="KEGG" id="aue:C5O00_13510"/>
<dbReference type="Proteomes" id="UP000238442">
    <property type="component" value="Chromosome"/>
</dbReference>
<dbReference type="EMBL" id="CP027062">
    <property type="protein sequence ID" value="AVI52118.1"/>
    <property type="molecule type" value="Genomic_DNA"/>
</dbReference>
<dbReference type="InterPro" id="IPR051099">
    <property type="entry name" value="AGR/TXD"/>
</dbReference>
<evidence type="ECO:0000313" key="3">
    <source>
        <dbReference type="EMBL" id="AVI52118.1"/>
    </source>
</evidence>
<dbReference type="OrthoDB" id="981626at2"/>
<sequence length="149" mass="17435">MKYLLIIAFLGLSTSTYAQDNDMFLNWLTNVEEAQKVSKKTNKPILLYFTGSDWCSPCKMLKKDFFDSEEFRKKSEEFVLVMIDYPRRTDIITPEQFAYNKSIVAKLNRSRTFPKLLILNHNGKPQDEISGYSSLRDTSNHFAFLNRNI</sequence>
<dbReference type="RefSeq" id="WP_105217358.1">
    <property type="nucleotide sequence ID" value="NZ_CP027062.1"/>
</dbReference>
<name>A0A2S0HZS4_9FLAO</name>
<organism evidence="3 4">
    <name type="scientific">Pukyongia salina</name>
    <dbReference type="NCBI Taxonomy" id="2094025"/>
    <lineage>
        <taxon>Bacteria</taxon>
        <taxon>Pseudomonadati</taxon>
        <taxon>Bacteroidota</taxon>
        <taxon>Flavobacteriia</taxon>
        <taxon>Flavobacteriales</taxon>
        <taxon>Flavobacteriaceae</taxon>
        <taxon>Pukyongia</taxon>
    </lineage>
</organism>
<keyword evidence="4" id="KW-1185">Reference proteome</keyword>
<dbReference type="Pfam" id="PF13899">
    <property type="entry name" value="Thioredoxin_7"/>
    <property type="match status" value="1"/>
</dbReference>
<dbReference type="PANTHER" id="PTHR15337:SF11">
    <property type="entry name" value="THIOREDOXIN DOMAIN-CONTAINING PROTEIN"/>
    <property type="match status" value="1"/>
</dbReference>
<feature type="signal peptide" evidence="2">
    <location>
        <begin position="1"/>
        <end position="18"/>
    </location>
</feature>
<evidence type="ECO:0000313" key="4">
    <source>
        <dbReference type="Proteomes" id="UP000238442"/>
    </source>
</evidence>
<dbReference type="PANTHER" id="PTHR15337">
    <property type="entry name" value="ANTERIOR GRADIENT PROTEIN-RELATED"/>
    <property type="match status" value="1"/>
</dbReference>